<sequence length="141" mass="15908">MGNIPIHLVQQNGLPTPMSLTNMLKRLPSSGYKGANDEDDDDERRRRPQSYHWIMNEWTSIGRTQDVKTLKRLQNSTGRIGSSIDTTLGSTNTTQTSISRTHSSVQGSFGLGSLSISLSDLLIQPEFYQYLENFCRNKSRQ</sequence>
<evidence type="ECO:0000256" key="1">
    <source>
        <dbReference type="SAM" id="MobiDB-lite"/>
    </source>
</evidence>
<gene>
    <name evidence="2" type="ORF">Gotri_004280</name>
</gene>
<reference evidence="2 3" key="1">
    <citation type="journal article" date="2019" name="Genome Biol. Evol.">
        <title>Insights into the evolution of the New World diploid cottons (Gossypium, subgenus Houzingenia) based on genome sequencing.</title>
        <authorList>
            <person name="Grover C.E."/>
            <person name="Arick M.A. 2nd"/>
            <person name="Thrash A."/>
            <person name="Conover J.L."/>
            <person name="Sanders W.S."/>
            <person name="Peterson D.G."/>
            <person name="Frelichowski J.E."/>
            <person name="Scheffler J.A."/>
            <person name="Scheffler B.E."/>
            <person name="Wendel J.F."/>
        </authorList>
    </citation>
    <scope>NUCLEOTIDE SEQUENCE [LARGE SCALE GENOMIC DNA]</scope>
    <source>
        <strain evidence="2">8</strain>
        <tissue evidence="2">Leaf</tissue>
    </source>
</reference>
<feature type="region of interest" description="Disordered" evidence="1">
    <location>
        <begin position="26"/>
        <end position="47"/>
    </location>
</feature>
<proteinExistence type="predicted"/>
<dbReference type="AlphaFoldDB" id="A0A7J9F4D6"/>
<keyword evidence="3" id="KW-1185">Reference proteome</keyword>
<feature type="region of interest" description="Disordered" evidence="1">
    <location>
        <begin position="79"/>
        <end position="99"/>
    </location>
</feature>
<dbReference type="Proteomes" id="UP000593568">
    <property type="component" value="Unassembled WGS sequence"/>
</dbReference>
<feature type="compositionally biased region" description="Low complexity" evidence="1">
    <location>
        <begin position="86"/>
        <end position="96"/>
    </location>
</feature>
<organism evidence="2 3">
    <name type="scientific">Gossypium trilobum</name>
    <dbReference type="NCBI Taxonomy" id="34281"/>
    <lineage>
        <taxon>Eukaryota</taxon>
        <taxon>Viridiplantae</taxon>
        <taxon>Streptophyta</taxon>
        <taxon>Embryophyta</taxon>
        <taxon>Tracheophyta</taxon>
        <taxon>Spermatophyta</taxon>
        <taxon>Magnoliopsida</taxon>
        <taxon>eudicotyledons</taxon>
        <taxon>Gunneridae</taxon>
        <taxon>Pentapetalae</taxon>
        <taxon>rosids</taxon>
        <taxon>malvids</taxon>
        <taxon>Malvales</taxon>
        <taxon>Malvaceae</taxon>
        <taxon>Malvoideae</taxon>
        <taxon>Gossypium</taxon>
    </lineage>
</organism>
<dbReference type="EMBL" id="JABEZW010000011">
    <property type="protein sequence ID" value="MBA0780140.1"/>
    <property type="molecule type" value="Genomic_DNA"/>
</dbReference>
<evidence type="ECO:0000313" key="2">
    <source>
        <dbReference type="EMBL" id="MBA0780140.1"/>
    </source>
</evidence>
<evidence type="ECO:0000313" key="3">
    <source>
        <dbReference type="Proteomes" id="UP000593568"/>
    </source>
</evidence>
<name>A0A7J9F4D6_9ROSI</name>
<accession>A0A7J9F4D6</accession>
<protein>
    <submittedName>
        <fullName evidence="2">Uncharacterized protein</fullName>
    </submittedName>
</protein>
<comment type="caution">
    <text evidence="2">The sequence shown here is derived from an EMBL/GenBank/DDBJ whole genome shotgun (WGS) entry which is preliminary data.</text>
</comment>